<accession>A0A090IKN2</accession>
<dbReference type="PATRIC" id="fig|80852.17.peg.1169"/>
<dbReference type="OrthoDB" id="5918540at2"/>
<dbReference type="Proteomes" id="UP000032427">
    <property type="component" value="Chromosome 1"/>
</dbReference>
<name>A0A090IKN2_9GAMM</name>
<sequence length="53" mass="6036">MTENETHLMAIDMLCCHLGLSKEEAQKQLGIQSQTDLQTQIMETQESLMGLKR</sequence>
<evidence type="ECO:0000313" key="2">
    <source>
        <dbReference type="Proteomes" id="UP000032427"/>
    </source>
</evidence>
<dbReference type="EMBL" id="LN554846">
    <property type="protein sequence ID" value="CED71226.1"/>
    <property type="molecule type" value="Genomic_DNA"/>
</dbReference>
<keyword evidence="2" id="KW-1185">Reference proteome</keyword>
<proteinExistence type="predicted"/>
<dbReference type="HOGENOM" id="CLU_211710_0_0_6"/>
<gene>
    <name evidence="1" type="ORF">AWOD_I_1141</name>
</gene>
<dbReference type="AlphaFoldDB" id="A0A090IKN2"/>
<evidence type="ECO:0000313" key="1">
    <source>
        <dbReference type="EMBL" id="CED71226.1"/>
    </source>
</evidence>
<protein>
    <submittedName>
        <fullName evidence="1">Uncharacterized protein</fullName>
    </submittedName>
</protein>
<reference evidence="2" key="1">
    <citation type="submission" date="2014-09" db="EMBL/GenBank/DDBJ databases">
        <authorList>
            <person name="Hjerde E."/>
        </authorList>
    </citation>
    <scope>NUCLEOTIDE SEQUENCE [LARGE SCALE GENOMIC DNA]</scope>
    <source>
        <strain evidence="2">06/09/139</strain>
    </source>
</reference>
<organism evidence="1 2">
    <name type="scientific">Aliivibrio wodanis</name>
    <dbReference type="NCBI Taxonomy" id="80852"/>
    <lineage>
        <taxon>Bacteria</taxon>
        <taxon>Pseudomonadati</taxon>
        <taxon>Pseudomonadota</taxon>
        <taxon>Gammaproteobacteria</taxon>
        <taxon>Vibrionales</taxon>
        <taxon>Vibrionaceae</taxon>
        <taxon>Aliivibrio</taxon>
    </lineage>
</organism>
<dbReference type="KEGG" id="awd:AWOD_I_1141"/>